<keyword evidence="1" id="KW-0813">Transport</keyword>
<dbReference type="InterPro" id="IPR036909">
    <property type="entry name" value="Cyt_c-like_dom_sf"/>
</dbReference>
<keyword evidence="10" id="KW-1185">Reference proteome</keyword>
<feature type="domain" description="Cytochrome c" evidence="8">
    <location>
        <begin position="32"/>
        <end position="111"/>
    </location>
</feature>
<evidence type="ECO:0000313" key="9">
    <source>
        <dbReference type="EMBL" id="KRU22952.1"/>
    </source>
</evidence>
<dbReference type="PANTHER" id="PTHR40942:SF2">
    <property type="entry name" value="CYTOCHROME-RELATED"/>
    <property type="match status" value="1"/>
</dbReference>
<evidence type="ECO:0000256" key="4">
    <source>
        <dbReference type="ARBA" id="ARBA00022982"/>
    </source>
</evidence>
<dbReference type="STRING" id="554343.AS194_06105"/>
<feature type="signal peptide" evidence="7">
    <location>
        <begin position="1"/>
        <end position="34"/>
    </location>
</feature>
<keyword evidence="5 6" id="KW-0408">Iron</keyword>
<evidence type="ECO:0000256" key="1">
    <source>
        <dbReference type="ARBA" id="ARBA00022448"/>
    </source>
</evidence>
<evidence type="ECO:0000259" key="8">
    <source>
        <dbReference type="PROSITE" id="PS51007"/>
    </source>
</evidence>
<evidence type="ECO:0000256" key="3">
    <source>
        <dbReference type="ARBA" id="ARBA00022723"/>
    </source>
</evidence>
<organism evidence="9 10">
    <name type="scientific">Psychrobacter piscatorii</name>
    <dbReference type="NCBI Taxonomy" id="554343"/>
    <lineage>
        <taxon>Bacteria</taxon>
        <taxon>Pseudomonadati</taxon>
        <taxon>Pseudomonadota</taxon>
        <taxon>Gammaproteobacteria</taxon>
        <taxon>Moraxellales</taxon>
        <taxon>Moraxellaceae</taxon>
        <taxon>Psychrobacter</taxon>
    </lineage>
</organism>
<dbReference type="InterPro" id="IPR009056">
    <property type="entry name" value="Cyt_c-like_dom"/>
</dbReference>
<dbReference type="EMBL" id="LNDJ01000053">
    <property type="protein sequence ID" value="KRU22952.1"/>
    <property type="molecule type" value="Genomic_DNA"/>
</dbReference>
<evidence type="ECO:0000256" key="7">
    <source>
        <dbReference type="SAM" id="SignalP"/>
    </source>
</evidence>
<keyword evidence="7" id="KW-0732">Signal</keyword>
<accession>A0A0T6DT79</accession>
<protein>
    <submittedName>
        <fullName evidence="9">Cytochrome C</fullName>
    </submittedName>
</protein>
<keyword evidence="4" id="KW-0249">Electron transport</keyword>
<dbReference type="SUPFAM" id="SSF46626">
    <property type="entry name" value="Cytochrome c"/>
    <property type="match status" value="1"/>
</dbReference>
<gene>
    <name evidence="9" type="ORF">AS194_06105</name>
</gene>
<comment type="caution">
    <text evidence="9">The sequence shown here is derived from an EMBL/GenBank/DDBJ whole genome shotgun (WGS) entry which is preliminary data.</text>
</comment>
<evidence type="ECO:0000256" key="6">
    <source>
        <dbReference type="PROSITE-ProRule" id="PRU00433"/>
    </source>
</evidence>
<evidence type="ECO:0000256" key="5">
    <source>
        <dbReference type="ARBA" id="ARBA00023004"/>
    </source>
</evidence>
<sequence length="111" mass="11765">MFSINRLLSKGYHALTVGSAALLLSGIMISSAGAADIATTYDNSCAACHDSGALNAIKKGDSAKWQKLIEQKGMPTLIKSVKSGMIQMPAGGLCNTCSDDDYRKLIEYMSK</sequence>
<dbReference type="GO" id="GO:0020037">
    <property type="term" value="F:heme binding"/>
    <property type="evidence" value="ECO:0007669"/>
    <property type="project" value="InterPro"/>
</dbReference>
<dbReference type="GO" id="GO:0009055">
    <property type="term" value="F:electron transfer activity"/>
    <property type="evidence" value="ECO:0007669"/>
    <property type="project" value="InterPro"/>
</dbReference>
<dbReference type="GeneID" id="300924978"/>
<dbReference type="InterPro" id="IPR002323">
    <property type="entry name" value="Cyt_CIE"/>
</dbReference>
<dbReference type="PROSITE" id="PS51007">
    <property type="entry name" value="CYTC"/>
    <property type="match status" value="1"/>
</dbReference>
<feature type="chain" id="PRO_5006669066" evidence="7">
    <location>
        <begin position="35"/>
        <end position="111"/>
    </location>
</feature>
<name>A0A0T6DT79_9GAMM</name>
<dbReference type="PRINTS" id="PR00607">
    <property type="entry name" value="CYTCHROMECIE"/>
</dbReference>
<reference evidence="9 10" key="1">
    <citation type="submission" date="2015-11" db="EMBL/GenBank/DDBJ databases">
        <title>Permanent draft genome of Psychrobacter piscatorii LQ58.</title>
        <authorList>
            <person name="Zhou M."/>
            <person name="Dong B."/>
            <person name="Liu Q."/>
        </authorList>
    </citation>
    <scope>NUCLEOTIDE SEQUENCE [LARGE SCALE GENOMIC DNA]</scope>
    <source>
        <strain evidence="9 10">LQ58</strain>
    </source>
</reference>
<keyword evidence="3 6" id="KW-0479">Metal-binding</keyword>
<dbReference type="GO" id="GO:0005506">
    <property type="term" value="F:iron ion binding"/>
    <property type="evidence" value="ECO:0007669"/>
    <property type="project" value="InterPro"/>
</dbReference>
<dbReference type="Proteomes" id="UP000051202">
    <property type="component" value="Unassembled WGS sequence"/>
</dbReference>
<evidence type="ECO:0000256" key="2">
    <source>
        <dbReference type="ARBA" id="ARBA00022617"/>
    </source>
</evidence>
<evidence type="ECO:0000313" key="10">
    <source>
        <dbReference type="Proteomes" id="UP000051202"/>
    </source>
</evidence>
<dbReference type="AlphaFoldDB" id="A0A0T6DT79"/>
<dbReference type="RefSeq" id="WP_058024226.1">
    <property type="nucleotide sequence ID" value="NZ_LNDJ01000053.1"/>
</dbReference>
<proteinExistence type="predicted"/>
<dbReference type="PANTHER" id="PTHR40942">
    <property type="match status" value="1"/>
</dbReference>
<dbReference type="Gene3D" id="1.10.760.10">
    <property type="entry name" value="Cytochrome c-like domain"/>
    <property type="match status" value="1"/>
</dbReference>
<dbReference type="Pfam" id="PF13442">
    <property type="entry name" value="Cytochrome_CBB3"/>
    <property type="match status" value="1"/>
</dbReference>
<keyword evidence="2 6" id="KW-0349">Heme</keyword>